<dbReference type="EMBL" id="AUPC02000096">
    <property type="protein sequence ID" value="POG72372.1"/>
    <property type="molecule type" value="Genomic_DNA"/>
</dbReference>
<dbReference type="VEuPathDB" id="FungiDB:RhiirFUN_007682"/>
<organism evidence="2 3">
    <name type="scientific">Rhizophagus irregularis (strain DAOM 181602 / DAOM 197198 / MUCL 43194)</name>
    <name type="common">Arbuscular mycorrhizal fungus</name>
    <name type="synonym">Glomus intraradices</name>
    <dbReference type="NCBI Taxonomy" id="747089"/>
    <lineage>
        <taxon>Eukaryota</taxon>
        <taxon>Fungi</taxon>
        <taxon>Fungi incertae sedis</taxon>
        <taxon>Mucoromycota</taxon>
        <taxon>Glomeromycotina</taxon>
        <taxon>Glomeromycetes</taxon>
        <taxon>Glomerales</taxon>
        <taxon>Glomeraceae</taxon>
        <taxon>Rhizophagus</taxon>
    </lineage>
</organism>
<keyword evidence="3" id="KW-1185">Reference proteome</keyword>
<evidence type="ECO:0000256" key="1">
    <source>
        <dbReference type="SAM" id="MobiDB-lite"/>
    </source>
</evidence>
<evidence type="ECO:0000313" key="3">
    <source>
        <dbReference type="Proteomes" id="UP000018888"/>
    </source>
</evidence>
<comment type="caution">
    <text evidence="2">The sequence shown here is derived from an EMBL/GenBank/DDBJ whole genome shotgun (WGS) entry which is preliminary data.</text>
</comment>
<evidence type="ECO:0000313" key="2">
    <source>
        <dbReference type="EMBL" id="POG72372.1"/>
    </source>
</evidence>
<proteinExistence type="predicted"/>
<name>A0A2P4Q464_RHIID</name>
<protein>
    <submittedName>
        <fullName evidence="2">Uncharacterized protein</fullName>
    </submittedName>
</protein>
<dbReference type="AlphaFoldDB" id="A0A2P4Q464"/>
<reference evidence="2 3" key="2">
    <citation type="journal article" date="2018" name="New Phytol.">
        <title>High intraspecific genome diversity in the model arbuscular mycorrhizal symbiont Rhizophagus irregularis.</title>
        <authorList>
            <person name="Chen E.C.H."/>
            <person name="Morin E."/>
            <person name="Beaudet D."/>
            <person name="Noel J."/>
            <person name="Yildirir G."/>
            <person name="Ndikumana S."/>
            <person name="Charron P."/>
            <person name="St-Onge C."/>
            <person name="Giorgi J."/>
            <person name="Kruger M."/>
            <person name="Marton T."/>
            <person name="Ropars J."/>
            <person name="Grigoriev I.V."/>
            <person name="Hainaut M."/>
            <person name="Henrissat B."/>
            <person name="Roux C."/>
            <person name="Martin F."/>
            <person name="Corradi N."/>
        </authorList>
    </citation>
    <scope>NUCLEOTIDE SEQUENCE [LARGE SCALE GENOMIC DNA]</scope>
    <source>
        <strain evidence="2 3">DAOM 197198</strain>
    </source>
</reference>
<gene>
    <name evidence="2" type="ORF">GLOIN_2v1875238</name>
</gene>
<sequence length="321" mass="36950">MSQFAKSVTWFNHISGFLDNGQYIVVCATKQQLKAIPELTYFEIDMAFKRIHTLTFARIFTNIEMADAYQNLFEDLFNCIEKDIGEIFNFYYIHRRGLGCIIADQHKGQALGLDQYLNSKYPNLTPVEHLQYIYKLCQIHYKRAKIIWDAIIEFGILLIITAAQNNLVPTLDTQEEVLIVLDIIQSSGELGAEDKRVSWVLSGISIVFTKMDYIIWNQIPNNTNVKESAHANVNHDERNLSLLAGIWESKNVYEKYNIPDSYRDKSELAQSIQAEKRAAKKHKCKQTSSLSTVKKQKSNSHNKENDTIEIIELNGDPCFDQ</sequence>
<dbReference type="Proteomes" id="UP000018888">
    <property type="component" value="Unassembled WGS sequence"/>
</dbReference>
<reference evidence="2 3" key="1">
    <citation type="journal article" date="2013" name="Proc. Natl. Acad. Sci. U.S.A.">
        <title>Genome of an arbuscular mycorrhizal fungus provides insight into the oldest plant symbiosis.</title>
        <authorList>
            <person name="Tisserant E."/>
            <person name="Malbreil M."/>
            <person name="Kuo A."/>
            <person name="Kohler A."/>
            <person name="Symeonidi A."/>
            <person name="Balestrini R."/>
            <person name="Charron P."/>
            <person name="Duensing N."/>
            <person name="Frei Dit Frey N."/>
            <person name="Gianinazzi-Pearson V."/>
            <person name="Gilbert L.B."/>
            <person name="Handa Y."/>
            <person name="Herr J.R."/>
            <person name="Hijri M."/>
            <person name="Koul R."/>
            <person name="Kawaguchi M."/>
            <person name="Krajinski F."/>
            <person name="Lammers P.J."/>
            <person name="Masclaux F.G."/>
            <person name="Murat C."/>
            <person name="Morin E."/>
            <person name="Ndikumana S."/>
            <person name="Pagni M."/>
            <person name="Petitpierre D."/>
            <person name="Requena N."/>
            <person name="Rosikiewicz P."/>
            <person name="Riley R."/>
            <person name="Saito K."/>
            <person name="San Clemente H."/>
            <person name="Shapiro H."/>
            <person name="van Tuinen D."/>
            <person name="Becard G."/>
            <person name="Bonfante P."/>
            <person name="Paszkowski U."/>
            <person name="Shachar-Hill Y.Y."/>
            <person name="Tuskan G.A."/>
            <person name="Young P.W."/>
            <person name="Sanders I.R."/>
            <person name="Henrissat B."/>
            <person name="Rensing S.A."/>
            <person name="Grigoriev I.V."/>
            <person name="Corradi N."/>
            <person name="Roux C."/>
            <person name="Martin F."/>
        </authorList>
    </citation>
    <scope>NUCLEOTIDE SEQUENCE [LARGE SCALE GENOMIC DNA]</scope>
    <source>
        <strain evidence="2 3">DAOM 197198</strain>
    </source>
</reference>
<feature type="region of interest" description="Disordered" evidence="1">
    <location>
        <begin position="277"/>
        <end position="307"/>
    </location>
</feature>
<accession>A0A2P4Q464</accession>